<dbReference type="STRING" id="1801726.A3H02_01910"/>
<dbReference type="CDD" id="cd06464">
    <property type="entry name" value="ACD_sHsps-like"/>
    <property type="match status" value="1"/>
</dbReference>
<dbReference type="AlphaFoldDB" id="A0A1G2F193"/>
<evidence type="ECO:0000256" key="1">
    <source>
        <dbReference type="PROSITE-ProRule" id="PRU00285"/>
    </source>
</evidence>
<dbReference type="InterPro" id="IPR002068">
    <property type="entry name" value="A-crystallin/Hsp20_dom"/>
</dbReference>
<evidence type="ECO:0000256" key="3">
    <source>
        <dbReference type="SAM" id="MobiDB-lite"/>
    </source>
</evidence>
<feature type="domain" description="SHSP" evidence="4">
    <location>
        <begin position="41"/>
        <end position="153"/>
    </location>
</feature>
<dbReference type="InterPro" id="IPR031107">
    <property type="entry name" value="Small_HSP"/>
</dbReference>
<dbReference type="Proteomes" id="UP000176787">
    <property type="component" value="Unassembled WGS sequence"/>
</dbReference>
<feature type="compositionally biased region" description="Basic and acidic residues" evidence="3">
    <location>
        <begin position="19"/>
        <end position="36"/>
    </location>
</feature>
<comment type="similarity">
    <text evidence="1 2">Belongs to the small heat shock protein (HSP20) family.</text>
</comment>
<evidence type="ECO:0000259" key="4">
    <source>
        <dbReference type="PROSITE" id="PS01031"/>
    </source>
</evidence>
<organism evidence="5 6">
    <name type="scientific">Candidatus Niyogibacteria bacterium RIFCSPLOWO2_12_FULL_41_13</name>
    <dbReference type="NCBI Taxonomy" id="1801726"/>
    <lineage>
        <taxon>Bacteria</taxon>
        <taxon>Candidatus Niyogiibacteriota</taxon>
    </lineage>
</organism>
<dbReference type="SUPFAM" id="SSF49764">
    <property type="entry name" value="HSP20-like chaperones"/>
    <property type="match status" value="1"/>
</dbReference>
<evidence type="ECO:0000313" key="6">
    <source>
        <dbReference type="Proteomes" id="UP000176787"/>
    </source>
</evidence>
<evidence type="ECO:0000313" key="5">
    <source>
        <dbReference type="EMBL" id="OGZ31789.1"/>
    </source>
</evidence>
<reference evidence="5 6" key="1">
    <citation type="journal article" date="2016" name="Nat. Commun.">
        <title>Thousands of microbial genomes shed light on interconnected biogeochemical processes in an aquifer system.</title>
        <authorList>
            <person name="Anantharaman K."/>
            <person name="Brown C.T."/>
            <person name="Hug L.A."/>
            <person name="Sharon I."/>
            <person name="Castelle C.J."/>
            <person name="Probst A.J."/>
            <person name="Thomas B.C."/>
            <person name="Singh A."/>
            <person name="Wilkins M.J."/>
            <person name="Karaoz U."/>
            <person name="Brodie E.L."/>
            <person name="Williams K.H."/>
            <person name="Hubbard S.S."/>
            <person name="Banfield J.F."/>
        </authorList>
    </citation>
    <scope>NUCLEOTIDE SEQUENCE [LARGE SCALE GENOMIC DNA]</scope>
</reference>
<proteinExistence type="inferred from homology"/>
<dbReference type="PROSITE" id="PS01031">
    <property type="entry name" value="SHSP"/>
    <property type="match status" value="1"/>
</dbReference>
<protein>
    <recommendedName>
        <fullName evidence="4">SHSP domain-containing protein</fullName>
    </recommendedName>
</protein>
<dbReference type="EMBL" id="MHMS01000021">
    <property type="protein sequence ID" value="OGZ31789.1"/>
    <property type="molecule type" value="Genomic_DNA"/>
</dbReference>
<evidence type="ECO:0000256" key="2">
    <source>
        <dbReference type="RuleBase" id="RU003616"/>
    </source>
</evidence>
<feature type="region of interest" description="Disordered" evidence="3">
    <location>
        <begin position="1"/>
        <end position="43"/>
    </location>
</feature>
<dbReference type="InterPro" id="IPR008978">
    <property type="entry name" value="HSP20-like_chaperone"/>
</dbReference>
<comment type="caution">
    <text evidence="5">The sequence shown here is derived from an EMBL/GenBank/DDBJ whole genome shotgun (WGS) entry which is preliminary data.</text>
</comment>
<dbReference type="PANTHER" id="PTHR11527">
    <property type="entry name" value="HEAT-SHOCK PROTEIN 20 FAMILY MEMBER"/>
    <property type="match status" value="1"/>
</dbReference>
<accession>A0A1G2F193</accession>
<sequence>MALQSFFEKLTGSQSYKEGNGEEDKKEEEQKPEKQKNNWLHSKNQGQLTIDVYQTPKEIIIKSPVAGSRPEDIDIAIENDMVTISGKREYETKISKEDYLYQEIYWGEFSRSVLLPQEVEASKAEAEFKNGLLTIRIPKIEKEKIQKIKIRVD</sequence>
<name>A0A1G2F193_9BACT</name>
<dbReference type="Pfam" id="PF00011">
    <property type="entry name" value="HSP20"/>
    <property type="match status" value="1"/>
</dbReference>
<gene>
    <name evidence="5" type="ORF">A3H02_01910</name>
</gene>
<dbReference type="Gene3D" id="2.60.40.790">
    <property type="match status" value="1"/>
</dbReference>